<protein>
    <submittedName>
        <fullName evidence="6">Transcriptional regulator</fullName>
    </submittedName>
</protein>
<keyword evidence="3" id="KW-0804">Transcription</keyword>
<dbReference type="PROSITE" id="PS50977">
    <property type="entry name" value="HTH_TETR_2"/>
    <property type="match status" value="1"/>
</dbReference>
<dbReference type="InterPro" id="IPR036271">
    <property type="entry name" value="Tet_transcr_reg_TetR-rel_C_sf"/>
</dbReference>
<reference evidence="6" key="1">
    <citation type="journal article" date="2014" name="Int. J. Syst. Evol. Microbiol.">
        <title>Complete genome sequence of Corynebacterium casei LMG S-19264T (=DSM 44701T), isolated from a smear-ripened cheese.</title>
        <authorList>
            <consortium name="US DOE Joint Genome Institute (JGI-PGF)"/>
            <person name="Walter F."/>
            <person name="Albersmeier A."/>
            <person name="Kalinowski J."/>
            <person name="Ruckert C."/>
        </authorList>
    </citation>
    <scope>NUCLEOTIDE SEQUENCE</scope>
    <source>
        <strain evidence="6">JCM 4125</strain>
    </source>
</reference>
<dbReference type="AlphaFoldDB" id="A0A918M1A6"/>
<dbReference type="PANTHER" id="PTHR47506:SF6">
    <property type="entry name" value="HTH-TYPE TRANSCRIPTIONAL REPRESSOR NEMR"/>
    <property type="match status" value="1"/>
</dbReference>
<dbReference type="GO" id="GO:0003677">
    <property type="term" value="F:DNA binding"/>
    <property type="evidence" value="ECO:0007669"/>
    <property type="project" value="UniProtKB-UniRule"/>
</dbReference>
<proteinExistence type="predicted"/>
<evidence type="ECO:0000256" key="1">
    <source>
        <dbReference type="ARBA" id="ARBA00023015"/>
    </source>
</evidence>
<accession>A0A918M1A6</accession>
<keyword evidence="7" id="KW-1185">Reference proteome</keyword>
<evidence type="ECO:0000256" key="4">
    <source>
        <dbReference type="PROSITE-ProRule" id="PRU00335"/>
    </source>
</evidence>
<evidence type="ECO:0000256" key="2">
    <source>
        <dbReference type="ARBA" id="ARBA00023125"/>
    </source>
</evidence>
<comment type="caution">
    <text evidence="6">The sequence shown here is derived from an EMBL/GenBank/DDBJ whole genome shotgun (WGS) entry which is preliminary data.</text>
</comment>
<sequence>MQDIAAAAEVPKGSFYNHFRSKKELAAEIVRRYGAATEFGMLAGDASPVGRLRAHFVAQADRTRSTGVEFGCLLVTMASDAPTAGEEVRHAVRETIEAWTDALAAVIEEGRQTGEIRPGPSAREVAAFLIDAFEGGALRGKATEDDTASMRSLNLALDSLQR</sequence>
<dbReference type="InterPro" id="IPR011075">
    <property type="entry name" value="TetR_C"/>
</dbReference>
<evidence type="ECO:0000259" key="5">
    <source>
        <dbReference type="PROSITE" id="PS50977"/>
    </source>
</evidence>
<dbReference type="Gene3D" id="1.10.357.10">
    <property type="entry name" value="Tetracycline Repressor, domain 2"/>
    <property type="match status" value="1"/>
</dbReference>
<comment type="caution">
    <text evidence="4">Lacks conserved residue(s) required for the propagation of feature annotation.</text>
</comment>
<dbReference type="InterPro" id="IPR009057">
    <property type="entry name" value="Homeodomain-like_sf"/>
</dbReference>
<dbReference type="PANTHER" id="PTHR47506">
    <property type="entry name" value="TRANSCRIPTIONAL REGULATORY PROTEIN"/>
    <property type="match status" value="1"/>
</dbReference>
<evidence type="ECO:0000313" key="6">
    <source>
        <dbReference type="EMBL" id="GGT93238.1"/>
    </source>
</evidence>
<dbReference type="Proteomes" id="UP000646776">
    <property type="component" value="Unassembled WGS sequence"/>
</dbReference>
<dbReference type="EMBL" id="BMSA01000042">
    <property type="protein sequence ID" value="GGT93238.1"/>
    <property type="molecule type" value="Genomic_DNA"/>
</dbReference>
<reference evidence="6" key="2">
    <citation type="submission" date="2020-09" db="EMBL/GenBank/DDBJ databases">
        <authorList>
            <person name="Sun Q."/>
            <person name="Ohkuma M."/>
        </authorList>
    </citation>
    <scope>NUCLEOTIDE SEQUENCE</scope>
    <source>
        <strain evidence="6">JCM 4125</strain>
    </source>
</reference>
<dbReference type="InterPro" id="IPR001647">
    <property type="entry name" value="HTH_TetR"/>
</dbReference>
<name>A0A918M1A6_9ACTN</name>
<keyword evidence="2 4" id="KW-0238">DNA-binding</keyword>
<evidence type="ECO:0000256" key="3">
    <source>
        <dbReference type="ARBA" id="ARBA00023163"/>
    </source>
</evidence>
<evidence type="ECO:0000313" key="7">
    <source>
        <dbReference type="Proteomes" id="UP000646776"/>
    </source>
</evidence>
<dbReference type="Pfam" id="PF00440">
    <property type="entry name" value="TetR_N"/>
    <property type="match status" value="1"/>
</dbReference>
<dbReference type="SUPFAM" id="SSF48498">
    <property type="entry name" value="Tetracyclin repressor-like, C-terminal domain"/>
    <property type="match status" value="1"/>
</dbReference>
<dbReference type="SUPFAM" id="SSF46689">
    <property type="entry name" value="Homeodomain-like"/>
    <property type="match status" value="1"/>
</dbReference>
<organism evidence="6 7">
    <name type="scientific">Streptomyces phaeofaciens</name>
    <dbReference type="NCBI Taxonomy" id="68254"/>
    <lineage>
        <taxon>Bacteria</taxon>
        <taxon>Bacillati</taxon>
        <taxon>Actinomycetota</taxon>
        <taxon>Actinomycetes</taxon>
        <taxon>Kitasatosporales</taxon>
        <taxon>Streptomycetaceae</taxon>
        <taxon>Streptomyces</taxon>
    </lineage>
</organism>
<dbReference type="Pfam" id="PF16925">
    <property type="entry name" value="TetR_C_13"/>
    <property type="match status" value="1"/>
</dbReference>
<keyword evidence="1" id="KW-0805">Transcription regulation</keyword>
<gene>
    <name evidence="6" type="ORF">GCM10010226_83910</name>
</gene>
<feature type="domain" description="HTH tetR-type" evidence="5">
    <location>
        <begin position="1"/>
        <end position="37"/>
    </location>
</feature>